<evidence type="ECO:0000256" key="4">
    <source>
        <dbReference type="ARBA" id="ARBA00022723"/>
    </source>
</evidence>
<protein>
    <submittedName>
        <fullName evidence="9">Molybdopterin-dependent oxidoreductase</fullName>
    </submittedName>
</protein>
<evidence type="ECO:0000256" key="1">
    <source>
        <dbReference type="ARBA" id="ARBA00001942"/>
    </source>
</evidence>
<dbReference type="PANTHER" id="PTHR43742:SF10">
    <property type="entry name" value="TRIMETHYLAMINE-N-OXIDE REDUCTASE 2"/>
    <property type="match status" value="1"/>
</dbReference>
<evidence type="ECO:0000256" key="5">
    <source>
        <dbReference type="ARBA" id="ARBA00023002"/>
    </source>
</evidence>
<evidence type="ECO:0000313" key="9">
    <source>
        <dbReference type="EMBL" id="MEZ7195190.1"/>
    </source>
</evidence>
<dbReference type="InterPro" id="IPR049032">
    <property type="entry name" value="AhtL-like_N"/>
</dbReference>
<keyword evidence="5" id="KW-0560">Oxidoreductase</keyword>
<feature type="domain" description="Molybdopterin dinucleotide-binding" evidence="7">
    <location>
        <begin position="858"/>
        <end position="986"/>
    </location>
</feature>
<dbReference type="InterPro" id="IPR006656">
    <property type="entry name" value="Mopterin_OxRdtase"/>
</dbReference>
<proteinExistence type="inferred from homology"/>
<feature type="domain" description="Molybdopterin oxidoreductase" evidence="6">
    <location>
        <begin position="220"/>
        <end position="725"/>
    </location>
</feature>
<keyword evidence="10" id="KW-1185">Reference proteome</keyword>
<keyword evidence="4" id="KW-0479">Metal-binding</keyword>
<reference evidence="9 10" key="1">
    <citation type="submission" date="2024-08" db="EMBL/GenBank/DDBJ databases">
        <title>Sulfate-reducing bacteria isolated from formation water of the oil field in Kazakhstan and description of Pseudodesulfovibrio sp.</title>
        <authorList>
            <person name="Bidzhieva S.K."/>
            <person name="Tourova T.P."/>
            <person name="Grouzdev D.S."/>
            <person name="Beletsky A.V."/>
            <person name="Sokolova D.S."/>
            <person name="Samigullina S.R."/>
            <person name="Poltaraus A.B."/>
            <person name="Avtukh A.N."/>
            <person name="Tereshina V.M."/>
            <person name="Zhaparov N.S."/>
            <person name="Mardanov A.V."/>
            <person name="Nazina T.N."/>
        </authorList>
    </citation>
    <scope>NUCLEOTIDE SEQUENCE [LARGE SCALE GENOMIC DNA]</scope>
    <source>
        <strain evidence="9 10">9FUS</strain>
    </source>
</reference>
<dbReference type="PANTHER" id="PTHR43742">
    <property type="entry name" value="TRIMETHYLAMINE-N-OXIDE REDUCTASE"/>
    <property type="match status" value="1"/>
</dbReference>
<dbReference type="Gene3D" id="2.40.40.20">
    <property type="match status" value="1"/>
</dbReference>
<dbReference type="Gene3D" id="2.20.25.340">
    <property type="match status" value="1"/>
</dbReference>
<sequence>MRYSPSMAESVAKAKLKAGFLALPTAIKAAAKRSEAVKKLLHSKNCVVQIELRDKSWGRWFAFQDGQVTSKSGVHADPDGTLLFDSAREAVRLMTPFPDFDTRMQFIHMAKNFKTDSRGDDEALMFFSKLTAEIIDIQFSKIGTPMKDGSIRYVNNTNAGPVFVYVKDDKIIRITHIEFDETDADTWTIKARGKSFTPPRKTTVTSYTSGLKSTIYSDKRLLYPMKRVDFDPNGERNPQNRGISGYERISWDEAATIVADEIKRVKRVHGPGAIMNGSGSHHTWGNLGYWLSCRRRFFNIIGCTYVDHNPDSWEGWFWGAAHHWGNTIRNGAPDTYSTVEDLLKNAEMVVFWSSDPETTSGVYGAQEGTIRRMWAKELGIPCVHIDPFYNHTAALMGGKWLAPRPATGNALALAIAYVWITEDLYDKWFVENRTTGFDQWREYVLGNEDGIPKTPEWQEAESAIPAREVRALARQWGSRRTYLSCGGIQGFGSACRCATGVEWARSMVYLMAMQGIGKPGVNLGCLQQGTPVDTRFFFPGYSEGGLSGDLAGTGLMINMYQRMPQLVTMNTVKQSVPRLQIPEAILNGETTGYPTDPSTIRGQFFPIHYPSPGHSKVKLYWKYGGSHFGTMCQTNRYADMYRSPELECVINQSIWMEGEAQFADIILPACTNFERWDIGETANCSGYIHHSFTQWNHRVMTMQHKCIEPLGESKSDYEIFATIAGKLGLGSYFTENSTELDWCKRLFDATDLPQVMSWREFLKKGYYVVPAPCEERRDPVSWNWFYEGRSKDVPEVNPLPADYAEKFREGLQTQSGKIEFVSTSLTQYDPDDPERPPMSKYIPAWEGHHSEDYKRFPLQLISPHNRYSFHTMQDGKDSWLNDIKDHRVEVDGWHYWIVRLNPVDAKARGIAHGDLVEAYNDRGSVILYAYLTERVPAGTVHSYESSAVYAPIGEPGKSPDRGGCVNILTPSRPMVKKSHSTASNSCLIEIRKWEE</sequence>
<evidence type="ECO:0000259" key="6">
    <source>
        <dbReference type="Pfam" id="PF00384"/>
    </source>
</evidence>
<gene>
    <name evidence="9" type="ORF">AB6M95_00380</name>
</gene>
<dbReference type="SUPFAM" id="SSF50692">
    <property type="entry name" value="ADC-like"/>
    <property type="match status" value="1"/>
</dbReference>
<dbReference type="InterPro" id="IPR009010">
    <property type="entry name" value="Asp_de-COase-like_dom_sf"/>
</dbReference>
<evidence type="ECO:0000259" key="7">
    <source>
        <dbReference type="Pfam" id="PF01568"/>
    </source>
</evidence>
<feature type="domain" description="Pyrogallol hydroxytransferase large subunit-like N-terminal" evidence="8">
    <location>
        <begin position="160"/>
        <end position="214"/>
    </location>
</feature>
<dbReference type="RefSeq" id="WP_371384745.1">
    <property type="nucleotide sequence ID" value="NZ_JBGLYH010000001.1"/>
</dbReference>
<evidence type="ECO:0000256" key="2">
    <source>
        <dbReference type="ARBA" id="ARBA00010312"/>
    </source>
</evidence>
<dbReference type="Gene3D" id="3.40.50.740">
    <property type="match status" value="2"/>
</dbReference>
<dbReference type="Pfam" id="PF00384">
    <property type="entry name" value="Molybdopterin"/>
    <property type="match status" value="1"/>
</dbReference>
<evidence type="ECO:0000256" key="3">
    <source>
        <dbReference type="ARBA" id="ARBA00022505"/>
    </source>
</evidence>
<comment type="similarity">
    <text evidence="2">Belongs to the prokaryotic molybdopterin-containing oxidoreductase family.</text>
</comment>
<evidence type="ECO:0000259" key="8">
    <source>
        <dbReference type="Pfam" id="PF21423"/>
    </source>
</evidence>
<organism evidence="9 10">
    <name type="scientific">Pseudodesulfovibrio karagichevae</name>
    <dbReference type="NCBI Taxonomy" id="3239305"/>
    <lineage>
        <taxon>Bacteria</taxon>
        <taxon>Pseudomonadati</taxon>
        <taxon>Thermodesulfobacteriota</taxon>
        <taxon>Desulfovibrionia</taxon>
        <taxon>Desulfovibrionales</taxon>
        <taxon>Desulfovibrionaceae</taxon>
    </lineage>
</organism>
<dbReference type="Pfam" id="PF21423">
    <property type="entry name" value="AhtL-like_1st"/>
    <property type="match status" value="1"/>
</dbReference>
<accession>A0ABV4JZN3</accession>
<name>A0ABV4JZN3_9BACT</name>
<dbReference type="EMBL" id="JBGLYH010000001">
    <property type="protein sequence ID" value="MEZ7195190.1"/>
    <property type="molecule type" value="Genomic_DNA"/>
</dbReference>
<evidence type="ECO:0000313" key="10">
    <source>
        <dbReference type="Proteomes" id="UP001568698"/>
    </source>
</evidence>
<dbReference type="Pfam" id="PF01568">
    <property type="entry name" value="Molydop_binding"/>
    <property type="match status" value="1"/>
</dbReference>
<dbReference type="InterPro" id="IPR006657">
    <property type="entry name" value="MoPterin_dinucl-bd_dom"/>
</dbReference>
<comment type="caution">
    <text evidence="9">The sequence shown here is derived from an EMBL/GenBank/DDBJ whole genome shotgun (WGS) entry which is preliminary data.</text>
</comment>
<dbReference type="Proteomes" id="UP001568698">
    <property type="component" value="Unassembled WGS sequence"/>
</dbReference>
<dbReference type="SUPFAM" id="SSF53706">
    <property type="entry name" value="Formate dehydrogenase/DMSO reductase, domains 1-3"/>
    <property type="match status" value="1"/>
</dbReference>
<dbReference type="InterPro" id="IPR050612">
    <property type="entry name" value="Prok_Mopterin_Oxidored"/>
</dbReference>
<comment type="cofactor">
    <cofactor evidence="1">
        <name>Mo-bis(molybdopterin guanine dinucleotide)</name>
        <dbReference type="ChEBI" id="CHEBI:60539"/>
    </cofactor>
</comment>
<keyword evidence="3" id="KW-0500">Molybdenum</keyword>